<dbReference type="Pfam" id="PF17116">
    <property type="entry name" value="T9SS_plug_1st"/>
    <property type="match status" value="1"/>
</dbReference>
<name>E4RTY6_LEAB4</name>
<sequence>MKIRLSIFLLFCTLMAKGQGPFEEFVHSEHVKSLTLYAYSGTEKSETRYLIPPVAQLENTAQQIVLEFDDLRAQYVQYKVRIIHCDMDWSRSRLLDMEFMKDINETFVEDYHLSRNTKIPYYHYRLVVPKPILSGNYILQLYDESEVVAQRRFWIYENQVHAEAKVVESNDPNLWKTHQQLDLRIDLGNYRVGIPKRELFVFIRVNQDQWKKVNNDHLAFSGRNSFSLQQFSNDYLFPGQNEYRFLDISNTFSRGMNVDEIIRGRPDVIITTVQQSRAHSNYVQSYDNDGGFLIRNIDNGDPDYTSDYVEVLFRLSPVHVKEGQVPVLLSRILPETPLEWNEESGYYELNTFLKNGFYDYAFGLRDTKGLDRNALEGDFQQTRNTYEVFIYHAVPGKRNVSLVGYQLRK</sequence>
<dbReference type="Proteomes" id="UP000007435">
    <property type="component" value="Chromosome"/>
</dbReference>
<dbReference type="eggNOG" id="ENOG502Z7QJ">
    <property type="taxonomic scope" value="Bacteria"/>
</dbReference>
<dbReference type="HOGENOM" id="CLU_049143_0_0_10"/>
<keyword evidence="3" id="KW-1185">Reference proteome</keyword>
<dbReference type="EMBL" id="CP002305">
    <property type="protein sequence ID" value="ADQ18694.1"/>
    <property type="molecule type" value="Genomic_DNA"/>
</dbReference>
<dbReference type="STRING" id="649349.Lbys_3032"/>
<dbReference type="AlphaFoldDB" id="E4RTY6"/>
<reference evidence="2 3" key="2">
    <citation type="journal article" date="2011" name="Stand. Genomic Sci.">
        <title>Complete genome sequence of Leadbetterella byssophila type strain (4M15).</title>
        <authorList>
            <person name="Abt B."/>
            <person name="Teshima H."/>
            <person name="Lucas S."/>
            <person name="Lapidus A."/>
            <person name="Del Rio T.G."/>
            <person name="Nolan M."/>
            <person name="Tice H."/>
            <person name="Cheng J.F."/>
            <person name="Pitluck S."/>
            <person name="Liolios K."/>
            <person name="Pagani I."/>
            <person name="Ivanova N."/>
            <person name="Mavromatis K."/>
            <person name="Pati A."/>
            <person name="Tapia R."/>
            <person name="Han C."/>
            <person name="Goodwin L."/>
            <person name="Chen A."/>
            <person name="Palaniappan K."/>
            <person name="Land M."/>
            <person name="Hauser L."/>
            <person name="Chang Y.J."/>
            <person name="Jeffries C.D."/>
            <person name="Rohde M."/>
            <person name="Goker M."/>
            <person name="Tindall B.J."/>
            <person name="Detter J.C."/>
            <person name="Woyke T."/>
            <person name="Bristow J."/>
            <person name="Eisen J.A."/>
            <person name="Markowitz V."/>
            <person name="Hugenholtz P."/>
            <person name="Klenk H.P."/>
            <person name="Kyrpides N.C."/>
        </authorList>
    </citation>
    <scope>NUCLEOTIDE SEQUENCE [LARGE SCALE GENOMIC DNA]</scope>
    <source>
        <strain evidence="3">DSM 17132 / JCM 16389 / KACC 11308 / NBRC 106382 / 4M15</strain>
    </source>
</reference>
<dbReference type="KEGG" id="lby:Lbys_3032"/>
<protein>
    <recommendedName>
        <fullName evidence="1">Type 9 secretion system plug protein N-terminal domain-containing protein</fullName>
    </recommendedName>
</protein>
<reference key="1">
    <citation type="submission" date="2010-11" db="EMBL/GenBank/DDBJ databases">
        <title>The complete genome of Leadbetterella byssophila DSM 17132.</title>
        <authorList>
            <consortium name="US DOE Joint Genome Institute (JGI-PGF)"/>
            <person name="Lucas S."/>
            <person name="Copeland A."/>
            <person name="Lapidus A."/>
            <person name="Glavina del Rio T."/>
            <person name="Dalin E."/>
            <person name="Tice H."/>
            <person name="Bruce D."/>
            <person name="Goodwin L."/>
            <person name="Pitluck S."/>
            <person name="Kyrpides N."/>
            <person name="Mavromatis K."/>
            <person name="Ivanova N."/>
            <person name="Teshima H."/>
            <person name="Brettin T."/>
            <person name="Detter J.C."/>
            <person name="Han C."/>
            <person name="Tapia R."/>
            <person name="Land M."/>
            <person name="Hauser L."/>
            <person name="Markowitz V."/>
            <person name="Cheng J.-F."/>
            <person name="Hugenholtz P."/>
            <person name="Woyke T."/>
            <person name="Wu D."/>
            <person name="Tindall B."/>
            <person name="Pomrenke H.G."/>
            <person name="Brambilla E."/>
            <person name="Klenk H.-P."/>
            <person name="Eisen J.A."/>
        </authorList>
    </citation>
    <scope>NUCLEOTIDE SEQUENCE [LARGE SCALE GENOMIC DNA]</scope>
    <source>
        <strain>DSM 17132</strain>
    </source>
</reference>
<dbReference type="RefSeq" id="WP_013409726.1">
    <property type="nucleotide sequence ID" value="NC_014655.1"/>
</dbReference>
<dbReference type="InterPro" id="IPR031345">
    <property type="entry name" value="T9SS_Plug_N"/>
</dbReference>
<organism evidence="2 3">
    <name type="scientific">Leadbetterella byssophila (strain DSM 17132 / JCM 16389 / KACC 11308 / NBRC 106382 / 4M15)</name>
    <dbReference type="NCBI Taxonomy" id="649349"/>
    <lineage>
        <taxon>Bacteria</taxon>
        <taxon>Pseudomonadati</taxon>
        <taxon>Bacteroidota</taxon>
        <taxon>Cytophagia</taxon>
        <taxon>Cytophagales</taxon>
        <taxon>Leadbetterellaceae</taxon>
        <taxon>Leadbetterella</taxon>
    </lineage>
</organism>
<evidence type="ECO:0000259" key="1">
    <source>
        <dbReference type="Pfam" id="PF17116"/>
    </source>
</evidence>
<feature type="domain" description="Type 9 secretion system plug protein N-terminal" evidence="1">
    <location>
        <begin position="32"/>
        <end position="157"/>
    </location>
</feature>
<evidence type="ECO:0000313" key="3">
    <source>
        <dbReference type="Proteomes" id="UP000007435"/>
    </source>
</evidence>
<dbReference type="OrthoDB" id="1522602at2"/>
<proteinExistence type="predicted"/>
<accession>E4RTY6</accession>
<evidence type="ECO:0000313" key="2">
    <source>
        <dbReference type="EMBL" id="ADQ18694.1"/>
    </source>
</evidence>
<gene>
    <name evidence="2" type="ordered locus">Lbys_3032</name>
</gene>